<comment type="caution">
    <text evidence="1">The sequence shown here is derived from an EMBL/GenBank/DDBJ whole genome shotgun (WGS) entry which is preliminary data.</text>
</comment>
<evidence type="ECO:0000313" key="1">
    <source>
        <dbReference type="EMBL" id="OAQ08321.1"/>
    </source>
</evidence>
<dbReference type="AlphaFoldDB" id="A0A179C3T0"/>
<protein>
    <submittedName>
        <fullName evidence="1">Uncharacterized protein</fullName>
    </submittedName>
</protein>
<name>A0A179C3T0_9LACO</name>
<accession>A0A179C3T0</accession>
<dbReference type="RefSeq" id="WP_064208670.1">
    <property type="nucleotide sequence ID" value="NZ_LVKC01000041.1"/>
</dbReference>
<dbReference type="Proteomes" id="UP000078520">
    <property type="component" value="Unassembled WGS sequence"/>
</dbReference>
<organism evidence="1 2">
    <name type="scientific">Ligilactobacillus aviarius</name>
    <dbReference type="NCBI Taxonomy" id="1606"/>
    <lineage>
        <taxon>Bacteria</taxon>
        <taxon>Bacillati</taxon>
        <taxon>Bacillota</taxon>
        <taxon>Bacilli</taxon>
        <taxon>Lactobacillales</taxon>
        <taxon>Lactobacillaceae</taxon>
        <taxon>Ligilactobacillus</taxon>
    </lineage>
</organism>
<evidence type="ECO:0000313" key="2">
    <source>
        <dbReference type="Proteomes" id="UP000078520"/>
    </source>
</evidence>
<gene>
    <name evidence="1" type="ORF">A3O14_04220</name>
</gene>
<dbReference type="EMBL" id="LVKI01000013">
    <property type="protein sequence ID" value="OAQ08321.1"/>
    <property type="molecule type" value="Genomic_DNA"/>
</dbReference>
<proteinExistence type="predicted"/>
<reference evidence="2" key="1">
    <citation type="submission" date="2016-03" db="EMBL/GenBank/DDBJ databases">
        <authorList>
            <person name="Johnson T.J."/>
            <person name="Youmans B."/>
            <person name="Case K."/>
            <person name="Noll S."/>
        </authorList>
    </citation>
    <scope>NUCLEOTIDE SEQUENCE [LARGE SCALE GENOMIC DNA]</scope>
    <source>
        <strain evidence="2">UMNLAv8</strain>
    </source>
</reference>
<dbReference type="OrthoDB" id="3078265at2"/>
<sequence>MLRKKHYTHIMVVVHGYSELRLAEFVKSTLRIPLEIVSNRNGSLPYQITDLGKLFGKSCDFNSGFKTKYKEKIKFKNRKPLNLKIFTIMDQDDTPNDIYQMYKSGRLLKKSNGLLGSLIIPIFNEENLEEVLKDVGWDYAKTNMDKGKIYLETFPTIINYDQTRKNRIEQLEIKLENCPKTNMEKFLKACLEEQNY</sequence>